<dbReference type="KEGG" id="ati:AL072_32700"/>
<dbReference type="AlphaFoldDB" id="A0AAC9EYV3"/>
<gene>
    <name evidence="1" type="ORF">AL072_32700</name>
</gene>
<evidence type="ECO:0000313" key="2">
    <source>
        <dbReference type="Proteomes" id="UP000069935"/>
    </source>
</evidence>
<proteinExistence type="predicted"/>
<dbReference type="Proteomes" id="UP000069935">
    <property type="component" value="Chromosome 7"/>
</dbReference>
<reference evidence="1 2" key="2">
    <citation type="journal article" date="2016" name="Genome Announc.">
        <title>Complete Genome Sequence of a Strain of Azospirillum thiophilum Isolated from a Sulfide Spring.</title>
        <authorList>
            <person name="Fomenkov A."/>
            <person name="Vincze T."/>
            <person name="Grabovich M."/>
            <person name="Anton B.P."/>
            <person name="Dubinina G."/>
            <person name="Orlova M."/>
            <person name="Belousova E."/>
            <person name="Roberts R.J."/>
        </authorList>
    </citation>
    <scope>NUCLEOTIDE SEQUENCE [LARGE SCALE GENOMIC DNA]</scope>
    <source>
        <strain evidence="1 2">BV-S</strain>
    </source>
</reference>
<dbReference type="EMBL" id="CP012407">
    <property type="protein sequence ID" value="ALG75671.1"/>
    <property type="molecule type" value="Genomic_DNA"/>
</dbReference>
<protein>
    <submittedName>
        <fullName evidence="1">Uncharacterized protein</fullName>
    </submittedName>
</protein>
<organism evidence="1 2">
    <name type="scientific">Azospirillum thiophilum</name>
    <dbReference type="NCBI Taxonomy" id="528244"/>
    <lineage>
        <taxon>Bacteria</taxon>
        <taxon>Pseudomonadati</taxon>
        <taxon>Pseudomonadota</taxon>
        <taxon>Alphaproteobacteria</taxon>
        <taxon>Rhodospirillales</taxon>
        <taxon>Azospirillaceae</taxon>
        <taxon>Azospirillum</taxon>
    </lineage>
</organism>
<evidence type="ECO:0000313" key="1">
    <source>
        <dbReference type="EMBL" id="ALG75671.1"/>
    </source>
</evidence>
<sequence>MGWRERRRALVGFEALEELAEIGDVLASVAETRSLAVLDEPEARDRFEAAVERMEERKRWLPKEFCRIQVNERFRREEHKQLMHQQLW</sequence>
<name>A0AAC9EYV3_9PROT</name>
<reference evidence="2" key="1">
    <citation type="submission" date="2015-08" db="EMBL/GenBank/DDBJ databases">
        <title>Complete Genome Sequence of Azospirillum thiophilum BV-S.</title>
        <authorList>
            <person name="Fomenkov A."/>
            <person name="Vincze T."/>
            <person name="Grabovich M."/>
            <person name="Dubinina G."/>
            <person name="Orlova M."/>
            <person name="Belousova E."/>
            <person name="Roberts R.J."/>
        </authorList>
    </citation>
    <scope>NUCLEOTIDE SEQUENCE [LARGE SCALE GENOMIC DNA]</scope>
    <source>
        <strain evidence="2">BV-S</strain>
    </source>
</reference>
<keyword evidence="2" id="KW-1185">Reference proteome</keyword>
<accession>A0AAC9EYV3</accession>